<organism evidence="1 2">
    <name type="scientific">Candidatus Kuenenbacteria bacterium CG1_02_38_13</name>
    <dbReference type="NCBI Taxonomy" id="1805235"/>
    <lineage>
        <taxon>Bacteria</taxon>
        <taxon>Candidatus Kueneniibacteriota</taxon>
    </lineage>
</organism>
<gene>
    <name evidence="1" type="ORF">AUJ29_02125</name>
</gene>
<reference evidence="1 2" key="1">
    <citation type="journal article" date="2016" name="Environ. Microbiol.">
        <title>Genomic resolution of a cold subsurface aquifer community provides metabolic insights for novel microbes adapted to high CO concentrations.</title>
        <authorList>
            <person name="Probst A.J."/>
            <person name="Castelle C.J."/>
            <person name="Singh A."/>
            <person name="Brown C.T."/>
            <person name="Anantharaman K."/>
            <person name="Sharon I."/>
            <person name="Hug L.A."/>
            <person name="Burstein D."/>
            <person name="Emerson J.B."/>
            <person name="Thomas B.C."/>
            <person name="Banfield J.F."/>
        </authorList>
    </citation>
    <scope>NUCLEOTIDE SEQUENCE [LARGE SCALE GENOMIC DNA]</scope>
    <source>
        <strain evidence="1">CG1_02_38_13</strain>
    </source>
</reference>
<proteinExistence type="predicted"/>
<accession>A0A1J4TXZ8</accession>
<name>A0A1J4TXZ8_9BACT</name>
<comment type="caution">
    <text evidence="1">The sequence shown here is derived from an EMBL/GenBank/DDBJ whole genome shotgun (WGS) entry which is preliminary data.</text>
</comment>
<evidence type="ECO:0000313" key="1">
    <source>
        <dbReference type="EMBL" id="OIO16922.1"/>
    </source>
</evidence>
<dbReference type="EMBL" id="MNVB01000048">
    <property type="protein sequence ID" value="OIO16922.1"/>
    <property type="molecule type" value="Genomic_DNA"/>
</dbReference>
<protein>
    <submittedName>
        <fullName evidence="1">Uncharacterized protein</fullName>
    </submittedName>
</protein>
<dbReference type="AlphaFoldDB" id="A0A1J4TXZ8"/>
<evidence type="ECO:0000313" key="2">
    <source>
        <dbReference type="Proteomes" id="UP000182465"/>
    </source>
</evidence>
<dbReference type="Proteomes" id="UP000182465">
    <property type="component" value="Unassembled WGS sequence"/>
</dbReference>
<sequence length="108" mass="12902">MTKEKWLDMIDMVEDKFGIDKEYKEIISPNIPGEKHIIEFSGPIGRMKIEFIEKPRVLDEKTFYSNRVGSYVNVEKVYDKKDKVCYFNAYKWDEASEGWEQINADFFQ</sequence>